<organism evidence="3 4">
    <name type="scientific">Paenibacillus aurantius</name>
    <dbReference type="NCBI Taxonomy" id="2918900"/>
    <lineage>
        <taxon>Bacteria</taxon>
        <taxon>Bacillati</taxon>
        <taxon>Bacillota</taxon>
        <taxon>Bacilli</taxon>
        <taxon>Bacillales</taxon>
        <taxon>Paenibacillaceae</taxon>
        <taxon>Paenibacillus</taxon>
    </lineage>
</organism>
<evidence type="ECO:0000313" key="3">
    <source>
        <dbReference type="EMBL" id="WNQ11278.1"/>
    </source>
</evidence>
<dbReference type="SUPFAM" id="SSF55961">
    <property type="entry name" value="Bet v1-like"/>
    <property type="match status" value="1"/>
</dbReference>
<dbReference type="Pfam" id="PF08327">
    <property type="entry name" value="AHSA1"/>
    <property type="match status" value="1"/>
</dbReference>
<dbReference type="KEGG" id="paun:MJA45_27385"/>
<dbReference type="Gene3D" id="3.30.530.20">
    <property type="match status" value="1"/>
</dbReference>
<dbReference type="CDD" id="cd07814">
    <property type="entry name" value="SRPBCC_CalC_Aha1-like"/>
    <property type="match status" value="1"/>
</dbReference>
<feature type="domain" description="Activator of Hsp90 ATPase homologue 1/2-like C-terminal" evidence="2">
    <location>
        <begin position="31"/>
        <end position="141"/>
    </location>
</feature>
<evidence type="ECO:0000256" key="1">
    <source>
        <dbReference type="ARBA" id="ARBA00006817"/>
    </source>
</evidence>
<gene>
    <name evidence="3" type="ORF">MJA45_27385</name>
</gene>
<evidence type="ECO:0000313" key="4">
    <source>
        <dbReference type="Proteomes" id="UP001305702"/>
    </source>
</evidence>
<sequence>MTPPAPQSSGKPVGLTASAGYQIGVRRTLPLSPEKAWTSLTSREGLRLWLGDWPEPQVAAGVRYETREGHSGEFRIVKPGQQLRLTWQPKHWASPSTVQIRLLSSHPEKTTISFHQEKLADAEAREAMKRHWEEALAALAAPAAGG</sequence>
<dbReference type="EMBL" id="CP130318">
    <property type="protein sequence ID" value="WNQ11278.1"/>
    <property type="molecule type" value="Genomic_DNA"/>
</dbReference>
<evidence type="ECO:0000259" key="2">
    <source>
        <dbReference type="Pfam" id="PF08327"/>
    </source>
</evidence>
<dbReference type="InterPro" id="IPR023393">
    <property type="entry name" value="START-like_dom_sf"/>
</dbReference>
<proteinExistence type="inferred from homology"/>
<name>A0AA96RFI4_9BACL</name>
<keyword evidence="4" id="KW-1185">Reference proteome</keyword>
<dbReference type="AlphaFoldDB" id="A0AA96RFI4"/>
<dbReference type="RefSeq" id="WP_315605054.1">
    <property type="nucleotide sequence ID" value="NZ_CP130318.1"/>
</dbReference>
<reference evidence="3 4" key="1">
    <citation type="submission" date="2022-02" db="EMBL/GenBank/DDBJ databases">
        <title>Paenibacillus sp. MBLB1776 Whole Genome Shotgun Sequencing.</title>
        <authorList>
            <person name="Hwang C.Y."/>
            <person name="Cho E.-S."/>
            <person name="Seo M.-J."/>
        </authorList>
    </citation>
    <scope>NUCLEOTIDE SEQUENCE [LARGE SCALE GENOMIC DNA]</scope>
    <source>
        <strain evidence="3 4">MBLB1776</strain>
    </source>
</reference>
<protein>
    <submittedName>
        <fullName evidence="3">SRPBCC domain-containing protein</fullName>
    </submittedName>
</protein>
<accession>A0AA96RFI4</accession>
<dbReference type="Proteomes" id="UP001305702">
    <property type="component" value="Chromosome"/>
</dbReference>
<dbReference type="InterPro" id="IPR013538">
    <property type="entry name" value="ASHA1/2-like_C"/>
</dbReference>
<comment type="similarity">
    <text evidence="1">Belongs to the AHA1 family.</text>
</comment>